<feature type="transmembrane region" description="Helical" evidence="1">
    <location>
        <begin position="548"/>
        <end position="569"/>
    </location>
</feature>
<dbReference type="GO" id="GO:0016255">
    <property type="term" value="P:attachment of GPI anchor to protein"/>
    <property type="evidence" value="ECO:0007669"/>
    <property type="project" value="TreeGrafter"/>
</dbReference>
<dbReference type="GO" id="GO:0042765">
    <property type="term" value="C:GPI-anchor transamidase complex"/>
    <property type="evidence" value="ECO:0007669"/>
    <property type="project" value="InterPro"/>
</dbReference>
<feature type="transmembrane region" description="Helical" evidence="1">
    <location>
        <begin position="590"/>
        <end position="612"/>
    </location>
</feature>
<keyword evidence="1" id="KW-0812">Transmembrane</keyword>
<dbReference type="EMBL" id="CBTN010000003">
    <property type="protein sequence ID" value="CDH49615.1"/>
    <property type="molecule type" value="Genomic_DNA"/>
</dbReference>
<dbReference type="Proteomes" id="UP000027586">
    <property type="component" value="Unassembled WGS sequence"/>
</dbReference>
<dbReference type="SUPFAM" id="SSF53187">
    <property type="entry name" value="Zn-dependent exopeptidases"/>
    <property type="match status" value="1"/>
</dbReference>
<feature type="transmembrane region" description="Helical" evidence="1">
    <location>
        <begin position="437"/>
        <end position="456"/>
    </location>
</feature>
<protein>
    <submittedName>
        <fullName evidence="2">Gpi transamidase component gaa1</fullName>
    </submittedName>
</protein>
<accession>A0A068RIS4</accession>
<keyword evidence="3" id="KW-1185">Reference proteome</keyword>
<reference evidence="2" key="1">
    <citation type="submission" date="2013-08" db="EMBL/GenBank/DDBJ databases">
        <title>Gene expansion shapes genome architecture in the human pathogen Lichtheimia corymbifera: an evolutionary genomics analysis in the ancient terrestrial Mucorales (Mucoromycotina).</title>
        <authorList>
            <person name="Schwartze V.U."/>
            <person name="Winter S."/>
            <person name="Shelest E."/>
            <person name="Marcet-Houben M."/>
            <person name="Horn F."/>
            <person name="Wehner S."/>
            <person name="Hoffmann K."/>
            <person name="Riege K."/>
            <person name="Sammeth M."/>
            <person name="Nowrousian M."/>
            <person name="Valiante V."/>
            <person name="Linde J."/>
            <person name="Jacobsen I.D."/>
            <person name="Marz M."/>
            <person name="Brakhage A.A."/>
            <person name="Gabaldon T."/>
            <person name="Bocker S."/>
            <person name="Voigt K."/>
        </authorList>
    </citation>
    <scope>NUCLEOTIDE SEQUENCE [LARGE SCALE GENOMIC DNA]</scope>
    <source>
        <strain evidence="2">FSU 9682</strain>
    </source>
</reference>
<sequence length="615" mass="69753">MLRTWIKRRLARKSGISQYNAAQRERIAQTIQKFVPPLSLLLFFVGIGWILLFPLQEFNRRTYISENALLPGQANAYYGYDDMQIAENYRYELKDVQDKDSETRGAWIQTEFQRMGFTSTLQRFDLEGEKGVNAFAVYRAPRSDGKEALVLSAPWISRTNDYNTNGVAVLLSLAKLFKRNVYWSKDIIFLVTDKEMAGTQAWVDAYHGTGDQDGFSVVMPRSGAIQGVVNLDFPGTHDYESLGIFFEGVNGQLPNLDLINTINTVTNRLVRVPLTLHEETSYPFRDTAWADYFESLYHMLRTMRYQALGHPSSDAGLYLRYKIDAVTIHGIRGSTHLNALFGFFKIGILIESTFRSLNNLLEHFHQSFFFYLLLKPNRYVSIGDYMPPVILFACSLVFQSLVLYYIEPKLPAANTVQKASPTTIPPAYTIRGRNVSFAFLVMIMAHLAGFVIFYMMQCQGYASENLESQFILSTCVAHAFVICSFIWMSLHPSSQYDGRILKSFCLAFSGLVISTVSLLNFSLAVVTAICIVLPYSLIRSTSSWLGRVVQLVMLTMLSPCGLALMYVTITGQSLGELLSIMIRDYQIVDSWLLLYICIGYWPTNMAMQIVVFSNP</sequence>
<dbReference type="PIRSF" id="PIRSF036762">
    <property type="entry name" value="GAA1"/>
    <property type="match status" value="1"/>
</dbReference>
<keyword evidence="1" id="KW-0472">Membrane</keyword>
<evidence type="ECO:0000313" key="2">
    <source>
        <dbReference type="EMBL" id="CDH49615.1"/>
    </source>
</evidence>
<comment type="caution">
    <text evidence="2">The sequence shown here is derived from an EMBL/GenBank/DDBJ whole genome shotgun (WGS) entry which is preliminary data.</text>
</comment>
<dbReference type="OrthoDB" id="445301at2759"/>
<dbReference type="AlphaFoldDB" id="A0A068RIS4"/>
<feature type="transmembrane region" description="Helical" evidence="1">
    <location>
        <begin position="511"/>
        <end position="536"/>
    </location>
</feature>
<gene>
    <name evidence="2" type="ORF">LCOR_01354.1</name>
</gene>
<feature type="transmembrane region" description="Helical" evidence="1">
    <location>
        <begin position="468"/>
        <end position="490"/>
    </location>
</feature>
<keyword evidence="1" id="KW-1133">Transmembrane helix</keyword>
<dbReference type="VEuPathDB" id="FungiDB:LCOR_01354.1"/>
<feature type="transmembrane region" description="Helical" evidence="1">
    <location>
        <begin position="385"/>
        <end position="406"/>
    </location>
</feature>
<organism evidence="2 3">
    <name type="scientific">Lichtheimia corymbifera JMRC:FSU:9682</name>
    <dbReference type="NCBI Taxonomy" id="1263082"/>
    <lineage>
        <taxon>Eukaryota</taxon>
        <taxon>Fungi</taxon>
        <taxon>Fungi incertae sedis</taxon>
        <taxon>Mucoromycota</taxon>
        <taxon>Mucoromycotina</taxon>
        <taxon>Mucoromycetes</taxon>
        <taxon>Mucorales</taxon>
        <taxon>Lichtheimiaceae</taxon>
        <taxon>Lichtheimia</taxon>
    </lineage>
</organism>
<name>A0A068RIS4_9FUNG</name>
<dbReference type="InterPro" id="IPR007246">
    <property type="entry name" value="Gaa1"/>
</dbReference>
<proteinExistence type="predicted"/>
<dbReference type="PANTHER" id="PTHR13304">
    <property type="entry name" value="GLYCOSYLPHOSPHATIDYLINOSITOL ANCHOR ATTACHMENT 1 PROTEIN"/>
    <property type="match status" value="1"/>
</dbReference>
<evidence type="ECO:0000256" key="1">
    <source>
        <dbReference type="SAM" id="Phobius"/>
    </source>
</evidence>
<dbReference type="STRING" id="1263082.A0A068RIS4"/>
<evidence type="ECO:0000313" key="3">
    <source>
        <dbReference type="Proteomes" id="UP000027586"/>
    </source>
</evidence>
<feature type="transmembrane region" description="Helical" evidence="1">
    <location>
        <begin position="34"/>
        <end position="55"/>
    </location>
</feature>
<dbReference type="PANTHER" id="PTHR13304:SF0">
    <property type="entry name" value="GLYCOSYLPHOSPHATIDYLINOSITOL ANCHOR ATTACHMENT 1 PROTEIN"/>
    <property type="match status" value="1"/>
</dbReference>
<dbReference type="Pfam" id="PF04114">
    <property type="entry name" value="Gaa1"/>
    <property type="match status" value="1"/>
</dbReference>
<dbReference type="Gene3D" id="3.40.630.10">
    <property type="entry name" value="Zn peptidases"/>
    <property type="match status" value="1"/>
</dbReference>